<name>A0A8T0KQ31_PHAAN</name>
<dbReference type="Proteomes" id="UP000743370">
    <property type="component" value="Unassembled WGS sequence"/>
</dbReference>
<gene>
    <name evidence="1" type="ORF">HKW66_Vig0191390</name>
</gene>
<organism evidence="1 2">
    <name type="scientific">Phaseolus angularis</name>
    <name type="common">Azuki bean</name>
    <name type="synonym">Vigna angularis</name>
    <dbReference type="NCBI Taxonomy" id="3914"/>
    <lineage>
        <taxon>Eukaryota</taxon>
        <taxon>Viridiplantae</taxon>
        <taxon>Streptophyta</taxon>
        <taxon>Embryophyta</taxon>
        <taxon>Tracheophyta</taxon>
        <taxon>Spermatophyta</taxon>
        <taxon>Magnoliopsida</taxon>
        <taxon>eudicotyledons</taxon>
        <taxon>Gunneridae</taxon>
        <taxon>Pentapetalae</taxon>
        <taxon>rosids</taxon>
        <taxon>fabids</taxon>
        <taxon>Fabales</taxon>
        <taxon>Fabaceae</taxon>
        <taxon>Papilionoideae</taxon>
        <taxon>50 kb inversion clade</taxon>
        <taxon>NPAAA clade</taxon>
        <taxon>indigoferoid/millettioid clade</taxon>
        <taxon>Phaseoleae</taxon>
        <taxon>Vigna</taxon>
    </lineage>
</organism>
<evidence type="ECO:0000313" key="2">
    <source>
        <dbReference type="Proteomes" id="UP000743370"/>
    </source>
</evidence>
<evidence type="ECO:0000313" key="1">
    <source>
        <dbReference type="EMBL" id="KAG2401824.1"/>
    </source>
</evidence>
<dbReference type="AlphaFoldDB" id="A0A8T0KQ31"/>
<reference evidence="1 2" key="1">
    <citation type="submission" date="2020-05" db="EMBL/GenBank/DDBJ databases">
        <title>Vigna angularis (adzuki bean) Var. LongXiaoDou No. 4 denovo assembly.</title>
        <authorList>
            <person name="Xiang H."/>
        </authorList>
    </citation>
    <scope>NUCLEOTIDE SEQUENCE [LARGE SCALE GENOMIC DNA]</scope>
    <source>
        <tissue evidence="1">Leaf</tissue>
    </source>
</reference>
<comment type="caution">
    <text evidence="1">The sequence shown here is derived from an EMBL/GenBank/DDBJ whole genome shotgun (WGS) entry which is preliminary data.</text>
</comment>
<proteinExistence type="predicted"/>
<protein>
    <submittedName>
        <fullName evidence="1">Uncharacterized protein</fullName>
    </submittedName>
</protein>
<accession>A0A8T0KQ31</accession>
<dbReference type="EMBL" id="JABFOF010000003">
    <property type="protein sequence ID" value="KAG2401824.1"/>
    <property type="molecule type" value="Genomic_DNA"/>
</dbReference>
<sequence length="101" mass="10645">MDICMAYCVVVAVVVESGELGKASFWVVVVVVEKGICRVSFWVVVVVVSGVGESGGVDEEGVGGGAVFEMVVVVDWDGDRASCKEVVGERHAGFLKFEMGD</sequence>